<evidence type="ECO:0000259" key="1">
    <source>
        <dbReference type="PROSITE" id="PS50053"/>
    </source>
</evidence>
<proteinExistence type="predicted"/>
<organism evidence="2">
    <name type="scientific">Arcella intermedia</name>
    <dbReference type="NCBI Taxonomy" id="1963864"/>
    <lineage>
        <taxon>Eukaryota</taxon>
        <taxon>Amoebozoa</taxon>
        <taxon>Tubulinea</taxon>
        <taxon>Elardia</taxon>
        <taxon>Arcellinida</taxon>
        <taxon>Sphaerothecina</taxon>
        <taxon>Arcellidae</taxon>
        <taxon>Arcella</taxon>
    </lineage>
</organism>
<dbReference type="EMBL" id="GIBP01012079">
    <property type="protein sequence ID" value="NDV41048.1"/>
    <property type="molecule type" value="Transcribed_RNA"/>
</dbReference>
<dbReference type="PANTHER" id="PTHR10666">
    <property type="entry name" value="UBIQUITIN"/>
    <property type="match status" value="1"/>
</dbReference>
<dbReference type="Gene3D" id="3.10.20.90">
    <property type="entry name" value="Phosphatidylinositol 3-kinase Catalytic Subunit, Chain A, domain 1"/>
    <property type="match status" value="1"/>
</dbReference>
<dbReference type="InterPro" id="IPR050158">
    <property type="entry name" value="Ubiquitin_ubiquitin-like"/>
</dbReference>
<feature type="domain" description="Ubiquitin-like" evidence="1">
    <location>
        <begin position="1"/>
        <end position="76"/>
    </location>
</feature>
<sequence length="84" mass="9470">MHILIKTLTSKILGLDVEPDHTIQSLKEQIEEKEGIPPYQQRLIFMGKPLDPIKSIVDYNIKEGSTIHLVLNIKGGGRAVFYAK</sequence>
<protein>
    <recommendedName>
        <fullName evidence="1">Ubiquitin-like domain-containing protein</fullName>
    </recommendedName>
</protein>
<dbReference type="FunFam" id="3.10.20.90:FF:000211">
    <property type="entry name" value="Polyubiquitin 9"/>
    <property type="match status" value="1"/>
</dbReference>
<dbReference type="AlphaFoldDB" id="A0A6B2LWB4"/>
<dbReference type="PROSITE" id="PS50053">
    <property type="entry name" value="UBIQUITIN_2"/>
    <property type="match status" value="1"/>
</dbReference>
<dbReference type="InterPro" id="IPR019956">
    <property type="entry name" value="Ubiquitin_dom"/>
</dbReference>
<dbReference type="InterPro" id="IPR000626">
    <property type="entry name" value="Ubiquitin-like_dom"/>
</dbReference>
<dbReference type="PRINTS" id="PR00348">
    <property type="entry name" value="UBIQUITIN"/>
</dbReference>
<reference evidence="2" key="1">
    <citation type="journal article" date="2020" name="J. Eukaryot. Microbiol.">
        <title>De novo Sequencing, Assembly and Annotation of the Transcriptome for the Free-Living Testate Amoeba Arcella intermedia.</title>
        <authorList>
            <person name="Ribeiro G.M."/>
            <person name="Porfirio-Sousa A.L."/>
            <person name="Maurer-Alcala X.X."/>
            <person name="Katz L.A."/>
            <person name="Lahr D.J.G."/>
        </authorList>
    </citation>
    <scope>NUCLEOTIDE SEQUENCE</scope>
</reference>
<name>A0A6B2LWB4_9EUKA</name>
<dbReference type="SMART" id="SM00213">
    <property type="entry name" value="UBQ"/>
    <property type="match status" value="1"/>
</dbReference>
<dbReference type="InterPro" id="IPR029071">
    <property type="entry name" value="Ubiquitin-like_domsf"/>
</dbReference>
<accession>A0A6B2LWB4</accession>
<dbReference type="Pfam" id="PF00240">
    <property type="entry name" value="ubiquitin"/>
    <property type="match status" value="1"/>
</dbReference>
<evidence type="ECO:0000313" key="2">
    <source>
        <dbReference type="EMBL" id="NDV41048.1"/>
    </source>
</evidence>
<dbReference type="SUPFAM" id="SSF54236">
    <property type="entry name" value="Ubiquitin-like"/>
    <property type="match status" value="1"/>
</dbReference>